<sequence length="46" mass="5609">MFDWLTLEWIMENLEMIVIVMFIALGVLMLFPILITFEFKKLEKEE</sequence>
<organism evidence="2">
    <name type="scientific">marine metagenome</name>
    <dbReference type="NCBI Taxonomy" id="408172"/>
    <lineage>
        <taxon>unclassified sequences</taxon>
        <taxon>metagenomes</taxon>
        <taxon>ecological metagenomes</taxon>
    </lineage>
</organism>
<evidence type="ECO:0000313" key="2">
    <source>
        <dbReference type="EMBL" id="SVD59403.1"/>
    </source>
</evidence>
<gene>
    <name evidence="2" type="ORF">METZ01_LOCUS412257</name>
</gene>
<keyword evidence="1" id="KW-1133">Transmembrane helix</keyword>
<evidence type="ECO:0000256" key="1">
    <source>
        <dbReference type="SAM" id="Phobius"/>
    </source>
</evidence>
<reference evidence="2" key="1">
    <citation type="submission" date="2018-05" db="EMBL/GenBank/DDBJ databases">
        <authorList>
            <person name="Lanie J.A."/>
            <person name="Ng W.-L."/>
            <person name="Kazmierczak K.M."/>
            <person name="Andrzejewski T.M."/>
            <person name="Davidsen T.M."/>
            <person name="Wayne K.J."/>
            <person name="Tettelin H."/>
            <person name="Glass J.I."/>
            <person name="Rusch D."/>
            <person name="Podicherti R."/>
            <person name="Tsui H.-C.T."/>
            <person name="Winkler M.E."/>
        </authorList>
    </citation>
    <scope>NUCLEOTIDE SEQUENCE</scope>
</reference>
<dbReference type="EMBL" id="UINC01160637">
    <property type="protein sequence ID" value="SVD59403.1"/>
    <property type="molecule type" value="Genomic_DNA"/>
</dbReference>
<name>A0A382WKV5_9ZZZZ</name>
<accession>A0A382WKV5</accession>
<protein>
    <submittedName>
        <fullName evidence="2">Uncharacterized protein</fullName>
    </submittedName>
</protein>
<feature type="transmembrane region" description="Helical" evidence="1">
    <location>
        <begin position="16"/>
        <end position="37"/>
    </location>
</feature>
<keyword evidence="1" id="KW-0812">Transmembrane</keyword>
<keyword evidence="1" id="KW-0472">Membrane</keyword>
<dbReference type="AlphaFoldDB" id="A0A382WKV5"/>
<proteinExistence type="predicted"/>